<proteinExistence type="predicted"/>
<evidence type="ECO:0000313" key="3">
    <source>
        <dbReference type="Proteomes" id="UP000626109"/>
    </source>
</evidence>
<gene>
    <name evidence="2" type="ORF">PGLA2088_LOCUS23484</name>
</gene>
<evidence type="ECO:0000313" key="2">
    <source>
        <dbReference type="EMBL" id="CAE8683501.1"/>
    </source>
</evidence>
<feature type="compositionally biased region" description="Acidic residues" evidence="1">
    <location>
        <begin position="91"/>
        <end position="104"/>
    </location>
</feature>
<feature type="non-terminal residue" evidence="2">
    <location>
        <position position="337"/>
    </location>
</feature>
<comment type="caution">
    <text evidence="2">The sequence shown here is derived from an EMBL/GenBank/DDBJ whole genome shotgun (WGS) entry which is preliminary data.</text>
</comment>
<dbReference type="EMBL" id="CAJNNW010026197">
    <property type="protein sequence ID" value="CAE8683501.1"/>
    <property type="molecule type" value="Genomic_DNA"/>
</dbReference>
<dbReference type="Proteomes" id="UP000626109">
    <property type="component" value="Unassembled WGS sequence"/>
</dbReference>
<accession>A0A813JSX0</accession>
<reference evidence="2" key="1">
    <citation type="submission" date="2021-02" db="EMBL/GenBank/DDBJ databases">
        <authorList>
            <person name="Dougan E. K."/>
            <person name="Rhodes N."/>
            <person name="Thang M."/>
            <person name="Chan C."/>
        </authorList>
    </citation>
    <scope>NUCLEOTIDE SEQUENCE</scope>
</reference>
<feature type="region of interest" description="Disordered" evidence="1">
    <location>
        <begin position="304"/>
        <end position="337"/>
    </location>
</feature>
<name>A0A813JSX0_POLGL</name>
<organism evidence="2 3">
    <name type="scientific">Polarella glacialis</name>
    <name type="common">Dinoflagellate</name>
    <dbReference type="NCBI Taxonomy" id="89957"/>
    <lineage>
        <taxon>Eukaryota</taxon>
        <taxon>Sar</taxon>
        <taxon>Alveolata</taxon>
        <taxon>Dinophyceae</taxon>
        <taxon>Suessiales</taxon>
        <taxon>Suessiaceae</taxon>
        <taxon>Polarella</taxon>
    </lineage>
</organism>
<sequence length="337" mass="36288">AAWAMPADVVDGSAVRAFDAAHWAPVKQEYGLLNLLICRSEITLAKPAEVLNLKIVDVSLCSFPVAAFEKSAGDRREKRSEKPRSVPVIVPDEDDDNVSEGDPWENSEIVAWPGRVGSWWKFLGAAGEEVIVRDGVSLSSAEVRRVTPGTVVQQAGRARMLVDGRTQGVLRLPIRPSGWVTADASRAGGPKFLAKAAAPRWHVVHNPKDGGGVTVRKDESLTSQEVDKLLFGAVVEQAGPTMTRPDGVIRMPVTEAVMRDGHIDAELRCIQPRGNNPDQQDNTKLKSSSKILGWVTLDASAAGGPVYFKADGEDRNGARRRQQQPGNGRGNGRGNGP</sequence>
<dbReference type="AlphaFoldDB" id="A0A813JSX0"/>
<protein>
    <submittedName>
        <fullName evidence="2">Uncharacterized protein</fullName>
    </submittedName>
</protein>
<evidence type="ECO:0000256" key="1">
    <source>
        <dbReference type="SAM" id="MobiDB-lite"/>
    </source>
</evidence>
<feature type="region of interest" description="Disordered" evidence="1">
    <location>
        <begin position="76"/>
        <end position="104"/>
    </location>
</feature>
<feature type="compositionally biased region" description="Gly residues" evidence="1">
    <location>
        <begin position="327"/>
        <end position="337"/>
    </location>
</feature>